<feature type="compositionally biased region" description="Low complexity" evidence="1">
    <location>
        <begin position="86"/>
        <end position="144"/>
    </location>
</feature>
<feature type="signal peptide" evidence="2">
    <location>
        <begin position="1"/>
        <end position="20"/>
    </location>
</feature>
<feature type="chain" id="PRO_5002177717" description="Fucose-specific lectin" evidence="2">
    <location>
        <begin position="21"/>
        <end position="478"/>
    </location>
</feature>
<reference evidence="3 4" key="1">
    <citation type="submission" date="2014-04" db="EMBL/GenBank/DDBJ databases">
        <authorList>
            <consortium name="DOE Joint Genome Institute"/>
            <person name="Kuo A."/>
            <person name="Girlanda M."/>
            <person name="Perotto S."/>
            <person name="Kohler A."/>
            <person name="Nagy L.G."/>
            <person name="Floudas D."/>
            <person name="Copeland A."/>
            <person name="Barry K.W."/>
            <person name="Cichocki N."/>
            <person name="Veneault-Fourrey C."/>
            <person name="LaButti K."/>
            <person name="Lindquist E.A."/>
            <person name="Lipzen A."/>
            <person name="Lundell T."/>
            <person name="Morin E."/>
            <person name="Murat C."/>
            <person name="Sun H."/>
            <person name="Tunlid A."/>
            <person name="Henrissat B."/>
            <person name="Grigoriev I.V."/>
            <person name="Hibbett D.S."/>
            <person name="Martin F."/>
            <person name="Nordberg H.P."/>
            <person name="Cantor M.N."/>
            <person name="Hua S.X."/>
        </authorList>
    </citation>
    <scope>NUCLEOTIDE SEQUENCE [LARGE SCALE GENOMIC DNA]</scope>
    <source>
        <strain evidence="3 4">MUT 4182</strain>
    </source>
</reference>
<dbReference type="EMBL" id="KN822953">
    <property type="protein sequence ID" value="KIO32674.1"/>
    <property type="molecule type" value="Genomic_DNA"/>
</dbReference>
<sequence length="478" mass="51945">MASSLLSLSILAASLVGVLAEPSENGYIGNNDHWTPKFAATAWKANRRGSDNNGVHVFFTGSSSCTGIQFATLSTGHHHHGRAVPQNTGNNGQQQQQGVNNQNAQNNQNQQNRESQNQNQQQQQSNRNQNQSQNNQNGQVQENTFSVSAGENNRGAANDNNVNVNSNNINSQSSEWTKGYCFSNSGHSSWKINTDAAFAVTSIGGSNDVADMRMFYWSTTSGGRGNTAVLKDAYYTRRGRGKRGPNNYGDGGRWKSGKLSKTVSRANLGSLAATSWTKDGKVGRTVFYIQGGYLRELTLDECDEGHNGHGHGEDCWDDEDRDGVELYFTPGEISAVSWFDDKGILHKRVYVRNADTNQVVEYTWSDATPYTTFNNLYATSFVESGAGSSAASLQVSRGKKPDLYLWTVGPQGGAVKEDGDRHGKNAKAGTPLAAATAQGSGGASYVFFLNKDGRLTQSNRDGEGKWHENLIVKMQNSH</sequence>
<feature type="region of interest" description="Disordered" evidence="1">
    <location>
        <begin position="76"/>
        <end position="175"/>
    </location>
</feature>
<evidence type="ECO:0000313" key="3">
    <source>
        <dbReference type="EMBL" id="KIO32674.1"/>
    </source>
</evidence>
<dbReference type="OrthoDB" id="3248654at2759"/>
<proteinExistence type="predicted"/>
<organism evidence="3 4">
    <name type="scientific">Tulasnella calospora MUT 4182</name>
    <dbReference type="NCBI Taxonomy" id="1051891"/>
    <lineage>
        <taxon>Eukaryota</taxon>
        <taxon>Fungi</taxon>
        <taxon>Dikarya</taxon>
        <taxon>Basidiomycota</taxon>
        <taxon>Agaricomycotina</taxon>
        <taxon>Agaricomycetes</taxon>
        <taxon>Cantharellales</taxon>
        <taxon>Tulasnellaceae</taxon>
        <taxon>Tulasnella</taxon>
    </lineage>
</organism>
<name>A0A0C3QVI8_9AGAM</name>
<keyword evidence="4" id="KW-1185">Reference proteome</keyword>
<evidence type="ECO:0000313" key="4">
    <source>
        <dbReference type="Proteomes" id="UP000054248"/>
    </source>
</evidence>
<dbReference type="HOGENOM" id="CLU_045175_0_0_1"/>
<evidence type="ECO:0008006" key="5">
    <source>
        <dbReference type="Google" id="ProtNLM"/>
    </source>
</evidence>
<reference evidence="4" key="2">
    <citation type="submission" date="2015-01" db="EMBL/GenBank/DDBJ databases">
        <title>Evolutionary Origins and Diversification of the Mycorrhizal Mutualists.</title>
        <authorList>
            <consortium name="DOE Joint Genome Institute"/>
            <consortium name="Mycorrhizal Genomics Consortium"/>
            <person name="Kohler A."/>
            <person name="Kuo A."/>
            <person name="Nagy L.G."/>
            <person name="Floudas D."/>
            <person name="Copeland A."/>
            <person name="Barry K.W."/>
            <person name="Cichocki N."/>
            <person name="Veneault-Fourrey C."/>
            <person name="LaButti K."/>
            <person name="Lindquist E.A."/>
            <person name="Lipzen A."/>
            <person name="Lundell T."/>
            <person name="Morin E."/>
            <person name="Murat C."/>
            <person name="Riley R."/>
            <person name="Ohm R."/>
            <person name="Sun H."/>
            <person name="Tunlid A."/>
            <person name="Henrissat B."/>
            <person name="Grigoriev I.V."/>
            <person name="Hibbett D.S."/>
            <person name="Martin F."/>
        </authorList>
    </citation>
    <scope>NUCLEOTIDE SEQUENCE [LARGE SCALE GENOMIC DNA]</scope>
    <source>
        <strain evidence="4">MUT 4182</strain>
    </source>
</reference>
<protein>
    <recommendedName>
        <fullName evidence="5">Fucose-specific lectin</fullName>
    </recommendedName>
</protein>
<dbReference type="AlphaFoldDB" id="A0A0C3QVI8"/>
<gene>
    <name evidence="3" type="ORF">M407DRAFT_212655</name>
</gene>
<evidence type="ECO:0000256" key="2">
    <source>
        <dbReference type="SAM" id="SignalP"/>
    </source>
</evidence>
<accession>A0A0C3QVI8</accession>
<dbReference type="Gene3D" id="2.120.10.70">
    <property type="entry name" value="Fucose-specific lectin"/>
    <property type="match status" value="1"/>
</dbReference>
<evidence type="ECO:0000256" key="1">
    <source>
        <dbReference type="SAM" id="MobiDB-lite"/>
    </source>
</evidence>
<feature type="compositionally biased region" description="Low complexity" evidence="1">
    <location>
        <begin position="152"/>
        <end position="174"/>
    </location>
</feature>
<dbReference type="Proteomes" id="UP000054248">
    <property type="component" value="Unassembled WGS sequence"/>
</dbReference>
<keyword evidence="2" id="KW-0732">Signal</keyword>
<dbReference type="SUPFAM" id="SSF89372">
    <property type="entry name" value="Fucose-specific lectin"/>
    <property type="match status" value="1"/>
</dbReference>